<dbReference type="Proteomes" id="UP001153069">
    <property type="component" value="Unassembled WGS sequence"/>
</dbReference>
<dbReference type="OrthoDB" id="60033at2759"/>
<gene>
    <name evidence="2" type="ORF">SEMRO_798_G204000.1</name>
</gene>
<keyword evidence="3" id="KW-1185">Reference proteome</keyword>
<protein>
    <recommendedName>
        <fullName evidence="1">Orc1-like AAA ATPase domain-containing protein</fullName>
    </recommendedName>
</protein>
<dbReference type="PANTHER" id="PTHR43642:SF1">
    <property type="entry name" value="HYBRID SIGNAL TRANSDUCTION HISTIDINE KINASE G"/>
    <property type="match status" value="1"/>
</dbReference>
<dbReference type="InterPro" id="IPR027417">
    <property type="entry name" value="P-loop_NTPase"/>
</dbReference>
<proteinExistence type="predicted"/>
<feature type="domain" description="Orc1-like AAA ATPase" evidence="1">
    <location>
        <begin position="14"/>
        <end position="235"/>
    </location>
</feature>
<sequence>MTESPTMLMGDFSKLYDREDEQQQLLDRFTAIVSGEALQNELVLITGNSGNGKTVLARSLRSPVQARNGYFLWGKFDQLSSLQRQQEQDEMSKPPPMESFGAFVQAFTEYARCVMEKVPHEQRQEMAQAVTAAVGDEGQQLLTHMIPALQDVLASNHNNHHHHHHHRDNDNTSSMPPGLEVQKRFQFVFSAFLGVICSTDHPVVLFLDDLQWANKECVDLLASILTHPDVEGLVVLGACRGNEVGVQDDLSIMLRRLEDSYELDITEIRVGPLTLDAMQTLLLDIFQLASISECEALAKVVHDHTQGNPFFTIQFLRSLSENGLLHRTVEGVVTVDYAALNSFFASTGKDIVGLLCSKIQKLPTPLREVLFVAACFGATFDKAIMDRIIITDTGQEGQQPNDCSPYVESLQQKCFLVPATDGRHYAFVHDRVQQAVYSMIDDKPAFHLFLCRRLWNSYETSQELLDNSPLIVHQLQLGGMHLITDQEERVSAARLCLHAGKLVLRASSFRTAASYFESGIELLGGRLWSDCYSLALPLYTHAAEVEYAIGNPQASKELVDQILANATCMQDKIQAYSTRIYSLGSMHRLQDAIDVSLGVLEELHEPLPRNGGLMHVVGEFVRTSMMLQGMTNDKILDLELMDNWEKSAAMSILNVVFIYFFISKPLLAPLLAMRMVQITLRHGLSAMSGFGFTSYGLILCSLGKIDEGCRFADLGIELNQLIGGQAWAARVLLMSHLFSYPSKYPVRLSIDPLLSSFRYGMTTGDTEFAMYGAQFSCHCAMYSSQPLGRVFRDMKVYRETFVAYKQHLVLAYHEVLMQLVANLLGEESRNPSILDGEFINFEKTLRFAKAEGHQSLQYELYGLNLVAAFLYQDWERCRLMSKGLRKLDEKVVMVMAVRLGTFVDAMANLSRAERCKGFRQRQKLLNRARWTLMRFQRQAVVSPENCLKNAVILEAEFDVVNGKLDSGLRKYQRAMELAEKEGALMEQSIAAERAAMALRKRGRDKEAQPFIESALSSYTKWGAKIKANEMNTLLGTVQDKTSTATGTETATSIQANPCYVDSTVKQRF</sequence>
<dbReference type="EMBL" id="CAICTM010000797">
    <property type="protein sequence ID" value="CAB9516658.1"/>
    <property type="molecule type" value="Genomic_DNA"/>
</dbReference>
<comment type="caution">
    <text evidence="2">The sequence shown here is derived from an EMBL/GenBank/DDBJ whole genome shotgun (WGS) entry which is preliminary data.</text>
</comment>
<dbReference type="InterPro" id="IPR053159">
    <property type="entry name" value="Hybrid_Histidine_Kinase"/>
</dbReference>
<reference evidence="2" key="1">
    <citation type="submission" date="2020-06" db="EMBL/GenBank/DDBJ databases">
        <authorList>
            <consortium name="Plant Systems Biology data submission"/>
        </authorList>
    </citation>
    <scope>NUCLEOTIDE SEQUENCE</scope>
    <source>
        <strain evidence="2">D6</strain>
    </source>
</reference>
<accession>A0A9N8HN67</accession>
<organism evidence="2 3">
    <name type="scientific">Seminavis robusta</name>
    <dbReference type="NCBI Taxonomy" id="568900"/>
    <lineage>
        <taxon>Eukaryota</taxon>
        <taxon>Sar</taxon>
        <taxon>Stramenopiles</taxon>
        <taxon>Ochrophyta</taxon>
        <taxon>Bacillariophyta</taxon>
        <taxon>Bacillariophyceae</taxon>
        <taxon>Bacillariophycidae</taxon>
        <taxon>Naviculales</taxon>
        <taxon>Naviculaceae</taxon>
        <taxon>Seminavis</taxon>
    </lineage>
</organism>
<dbReference type="AlphaFoldDB" id="A0A9N8HN67"/>
<dbReference type="InterPro" id="IPR041664">
    <property type="entry name" value="AAA_16"/>
</dbReference>
<dbReference type="Pfam" id="PF13191">
    <property type="entry name" value="AAA_16"/>
    <property type="match status" value="1"/>
</dbReference>
<dbReference type="PANTHER" id="PTHR43642">
    <property type="entry name" value="HYBRID SIGNAL TRANSDUCTION HISTIDINE KINASE G"/>
    <property type="match status" value="1"/>
</dbReference>
<evidence type="ECO:0000313" key="2">
    <source>
        <dbReference type="EMBL" id="CAB9516658.1"/>
    </source>
</evidence>
<evidence type="ECO:0000313" key="3">
    <source>
        <dbReference type="Proteomes" id="UP001153069"/>
    </source>
</evidence>
<evidence type="ECO:0000259" key="1">
    <source>
        <dbReference type="Pfam" id="PF13191"/>
    </source>
</evidence>
<name>A0A9N8HN67_9STRA</name>
<dbReference type="SUPFAM" id="SSF52540">
    <property type="entry name" value="P-loop containing nucleoside triphosphate hydrolases"/>
    <property type="match status" value="1"/>
</dbReference>